<evidence type="ECO:0000313" key="2">
    <source>
        <dbReference type="EMBL" id="RJO73808.1"/>
    </source>
</evidence>
<evidence type="ECO:0000259" key="1">
    <source>
        <dbReference type="Pfam" id="PF04230"/>
    </source>
</evidence>
<dbReference type="EMBL" id="QZFU01000023">
    <property type="protein sequence ID" value="RJO73808.1"/>
    <property type="molecule type" value="Genomic_DNA"/>
</dbReference>
<gene>
    <name evidence="2" type="ORF">D5S18_20095</name>
</gene>
<evidence type="ECO:0000313" key="3">
    <source>
        <dbReference type="Proteomes" id="UP000266677"/>
    </source>
</evidence>
<proteinExistence type="predicted"/>
<dbReference type="Pfam" id="PF04230">
    <property type="entry name" value="PS_pyruv_trans"/>
    <property type="match status" value="1"/>
</dbReference>
<dbReference type="PANTHER" id="PTHR36836">
    <property type="entry name" value="COLANIC ACID BIOSYNTHESIS PROTEIN WCAK"/>
    <property type="match status" value="1"/>
</dbReference>
<name>A0A3A4KHP5_9NOCA</name>
<dbReference type="GO" id="GO:0016740">
    <property type="term" value="F:transferase activity"/>
    <property type="evidence" value="ECO:0007669"/>
    <property type="project" value="UniProtKB-KW"/>
</dbReference>
<feature type="domain" description="Polysaccharide pyruvyl transferase" evidence="1">
    <location>
        <begin position="29"/>
        <end position="347"/>
    </location>
</feature>
<dbReference type="AlphaFoldDB" id="A0A3A4KHP5"/>
<keyword evidence="2" id="KW-0808">Transferase</keyword>
<reference evidence="2 3" key="1">
    <citation type="submission" date="2018-09" db="EMBL/GenBank/DDBJ databases">
        <title>YIM PH21274 draft genome.</title>
        <authorList>
            <person name="Miao C."/>
        </authorList>
    </citation>
    <scope>NUCLEOTIDE SEQUENCE [LARGE SCALE GENOMIC DNA]</scope>
    <source>
        <strain evidence="2 3">YIM PH 21724</strain>
    </source>
</reference>
<protein>
    <submittedName>
        <fullName evidence="2">Polysaccharide pyruvyl transferase family protein</fullName>
    </submittedName>
</protein>
<keyword evidence="3" id="KW-1185">Reference proteome</keyword>
<organism evidence="2 3">
    <name type="scientific">Nocardia panacis</name>
    <dbReference type="NCBI Taxonomy" id="2340916"/>
    <lineage>
        <taxon>Bacteria</taxon>
        <taxon>Bacillati</taxon>
        <taxon>Actinomycetota</taxon>
        <taxon>Actinomycetes</taxon>
        <taxon>Mycobacteriales</taxon>
        <taxon>Nocardiaceae</taxon>
        <taxon>Nocardia</taxon>
    </lineage>
</organism>
<sequence>MIVGIVGARRAGGPRILVENGTYRLRDRGDIAALTITVERLRERWPLARIGVLTHRPAVLRGLSPRVEPISGPDWSWPSRDLRSRVRRTAAAKLVDPMALRWQAAIADSRDRMRPWKVPRASAPPQVFAAARGVDLVLAAGGGYLCDAERDQAHRTLDLLEYAAAQGIPTAMVGQGIGPIEDAELAARARKVLPAVDLIAVRESERGPRLLTDLGVPPARIMVTGEDAIEYAYRLRDARIGDDIGLCVRLNDSIGKAAMAALGTAVRKLASHLNAGILPLIGSENDRRATLYLMAGSDRARPAVSPTATATEVARRIAGCRVVITASYNLAVCALAQGIPAVALAESPCAAARFRGLATMFDADMCVLRLDSPTLDSDLATAVRTSWSDAPLLRDPLHERALAQIEAGRTALDRVFDLVAGDRPGCHAPVDGSSVIWSFGDPRSSAEIVVPRR</sequence>
<comment type="caution">
    <text evidence="2">The sequence shown here is derived from an EMBL/GenBank/DDBJ whole genome shotgun (WGS) entry which is preliminary data.</text>
</comment>
<dbReference type="InterPro" id="IPR007345">
    <property type="entry name" value="Polysacch_pyruvyl_Trfase"/>
</dbReference>
<dbReference type="OrthoDB" id="446609at2"/>
<dbReference type="PANTHER" id="PTHR36836:SF1">
    <property type="entry name" value="COLANIC ACID BIOSYNTHESIS PROTEIN WCAK"/>
    <property type="match status" value="1"/>
</dbReference>
<accession>A0A3A4KHP5</accession>
<dbReference type="Proteomes" id="UP000266677">
    <property type="component" value="Unassembled WGS sequence"/>
</dbReference>